<feature type="non-terminal residue" evidence="1">
    <location>
        <position position="1"/>
    </location>
</feature>
<dbReference type="EMBL" id="ASHM01179792">
    <property type="protein sequence ID" value="PNX65440.1"/>
    <property type="molecule type" value="Genomic_DNA"/>
</dbReference>
<comment type="caution">
    <text evidence="1">The sequence shown here is derived from an EMBL/GenBank/DDBJ whole genome shotgun (WGS) entry which is preliminary data.</text>
</comment>
<evidence type="ECO:0000313" key="2">
    <source>
        <dbReference type="Proteomes" id="UP000236291"/>
    </source>
</evidence>
<reference evidence="1 2" key="2">
    <citation type="journal article" date="2017" name="Front. Plant Sci.">
        <title>Gene Classification and Mining of Molecular Markers Useful in Red Clover (Trifolium pratense) Breeding.</title>
        <authorList>
            <person name="Istvanek J."/>
            <person name="Dluhosova J."/>
            <person name="Dluhos P."/>
            <person name="Patkova L."/>
            <person name="Nedelnik J."/>
            <person name="Repkova J."/>
        </authorList>
    </citation>
    <scope>NUCLEOTIDE SEQUENCE [LARGE SCALE GENOMIC DNA]</scope>
    <source>
        <strain evidence="2">cv. Tatra</strain>
        <tissue evidence="1">Young leaves</tissue>
    </source>
</reference>
<name>A0A2K3KGM2_TRIPR</name>
<protein>
    <submittedName>
        <fullName evidence="1">Uncharacterized protein</fullName>
    </submittedName>
</protein>
<proteinExistence type="predicted"/>
<reference evidence="1 2" key="1">
    <citation type="journal article" date="2014" name="Am. J. Bot.">
        <title>Genome assembly and annotation for red clover (Trifolium pratense; Fabaceae).</title>
        <authorList>
            <person name="Istvanek J."/>
            <person name="Jaros M."/>
            <person name="Krenek A."/>
            <person name="Repkova J."/>
        </authorList>
    </citation>
    <scope>NUCLEOTIDE SEQUENCE [LARGE SCALE GENOMIC DNA]</scope>
    <source>
        <strain evidence="2">cv. Tatra</strain>
        <tissue evidence="1">Young leaves</tissue>
    </source>
</reference>
<dbReference type="Proteomes" id="UP000236291">
    <property type="component" value="Unassembled WGS sequence"/>
</dbReference>
<sequence length="41" mass="4751">DRTPCHRDEDCEVRWPCDLPDVVKCIDHACDCVLPELDILL</sequence>
<organism evidence="1 2">
    <name type="scientific">Trifolium pratense</name>
    <name type="common">Red clover</name>
    <dbReference type="NCBI Taxonomy" id="57577"/>
    <lineage>
        <taxon>Eukaryota</taxon>
        <taxon>Viridiplantae</taxon>
        <taxon>Streptophyta</taxon>
        <taxon>Embryophyta</taxon>
        <taxon>Tracheophyta</taxon>
        <taxon>Spermatophyta</taxon>
        <taxon>Magnoliopsida</taxon>
        <taxon>eudicotyledons</taxon>
        <taxon>Gunneridae</taxon>
        <taxon>Pentapetalae</taxon>
        <taxon>rosids</taxon>
        <taxon>fabids</taxon>
        <taxon>Fabales</taxon>
        <taxon>Fabaceae</taxon>
        <taxon>Papilionoideae</taxon>
        <taxon>50 kb inversion clade</taxon>
        <taxon>NPAAA clade</taxon>
        <taxon>Hologalegina</taxon>
        <taxon>IRL clade</taxon>
        <taxon>Trifolieae</taxon>
        <taxon>Trifolium</taxon>
    </lineage>
</organism>
<gene>
    <name evidence="1" type="ORF">L195_g062601</name>
</gene>
<accession>A0A2K3KGM2</accession>
<evidence type="ECO:0000313" key="1">
    <source>
        <dbReference type="EMBL" id="PNX65440.1"/>
    </source>
</evidence>
<dbReference type="AlphaFoldDB" id="A0A2K3KGM2"/>